<accession>A0A517T5S9</accession>
<sequence>MFTRASKLKRSEAARTIVYCGNRQQPVPHGPISGGGHAPVIGRLPFTWAAGALRSLLTFFDEHCGQCVSSLPRTSCSNSEWQESQRNSNNGMIDSYDEASGIRTSLFPLNPCGKSIDSNGTAAHINYRRSVETDFDGLSRRFGIVTDCFFGCAVMSGEPK</sequence>
<evidence type="ECO:0000313" key="2">
    <source>
        <dbReference type="Proteomes" id="UP000319976"/>
    </source>
</evidence>
<gene>
    <name evidence="1" type="ORF">V22_09430</name>
</gene>
<keyword evidence="2" id="KW-1185">Reference proteome</keyword>
<reference evidence="1 2" key="1">
    <citation type="submission" date="2019-02" db="EMBL/GenBank/DDBJ databases">
        <title>Deep-cultivation of Planctomycetes and their phenomic and genomic characterization uncovers novel biology.</title>
        <authorList>
            <person name="Wiegand S."/>
            <person name="Jogler M."/>
            <person name="Boedeker C."/>
            <person name="Pinto D."/>
            <person name="Vollmers J."/>
            <person name="Rivas-Marin E."/>
            <person name="Kohn T."/>
            <person name="Peeters S.H."/>
            <person name="Heuer A."/>
            <person name="Rast P."/>
            <person name="Oberbeckmann S."/>
            <person name="Bunk B."/>
            <person name="Jeske O."/>
            <person name="Meyerdierks A."/>
            <person name="Storesund J.E."/>
            <person name="Kallscheuer N."/>
            <person name="Luecker S."/>
            <person name="Lage O.M."/>
            <person name="Pohl T."/>
            <person name="Merkel B.J."/>
            <person name="Hornburger P."/>
            <person name="Mueller R.-W."/>
            <person name="Bruemmer F."/>
            <person name="Labrenz M."/>
            <person name="Spormann A.M."/>
            <person name="Op den Camp H."/>
            <person name="Overmann J."/>
            <person name="Amann R."/>
            <person name="Jetten M.S.M."/>
            <person name="Mascher T."/>
            <person name="Medema M.H."/>
            <person name="Devos D.P."/>
            <person name="Kaster A.-K."/>
            <person name="Ovreas L."/>
            <person name="Rohde M."/>
            <person name="Galperin M.Y."/>
            <person name="Jogler C."/>
        </authorList>
    </citation>
    <scope>NUCLEOTIDE SEQUENCE [LARGE SCALE GENOMIC DNA]</scope>
    <source>
        <strain evidence="1 2">V22</strain>
    </source>
</reference>
<dbReference type="AlphaFoldDB" id="A0A517T5S9"/>
<organism evidence="1 2">
    <name type="scientific">Calycomorphotria hydatis</name>
    <dbReference type="NCBI Taxonomy" id="2528027"/>
    <lineage>
        <taxon>Bacteria</taxon>
        <taxon>Pseudomonadati</taxon>
        <taxon>Planctomycetota</taxon>
        <taxon>Planctomycetia</taxon>
        <taxon>Planctomycetales</taxon>
        <taxon>Planctomycetaceae</taxon>
        <taxon>Calycomorphotria</taxon>
    </lineage>
</organism>
<dbReference type="Proteomes" id="UP000319976">
    <property type="component" value="Chromosome"/>
</dbReference>
<protein>
    <submittedName>
        <fullName evidence="1">Uncharacterized protein</fullName>
    </submittedName>
</protein>
<proteinExistence type="predicted"/>
<dbReference type="EMBL" id="CP036316">
    <property type="protein sequence ID" value="QDT63718.1"/>
    <property type="molecule type" value="Genomic_DNA"/>
</dbReference>
<name>A0A517T5S9_9PLAN</name>
<dbReference type="KEGG" id="chya:V22_09430"/>
<evidence type="ECO:0000313" key="1">
    <source>
        <dbReference type="EMBL" id="QDT63718.1"/>
    </source>
</evidence>